<dbReference type="InterPro" id="IPR029058">
    <property type="entry name" value="AB_hydrolase_fold"/>
</dbReference>
<evidence type="ECO:0008006" key="2">
    <source>
        <dbReference type="Google" id="ProtNLM"/>
    </source>
</evidence>
<dbReference type="AlphaFoldDB" id="T0YRE9"/>
<sequence>MPVGPDATSDDIIGNDRFLSTALEGKPEAEALNYRGDLKYIKSIDIPMLAVFGSNDEYMIDTKPKRALELIKEKYSGKLLETHMVKGTGHTFRGKRAELAKVLVRF</sequence>
<dbReference type="SUPFAM" id="SSF53474">
    <property type="entry name" value="alpha/beta-Hydrolases"/>
    <property type="match status" value="1"/>
</dbReference>
<gene>
    <name evidence="1" type="ORF">B2A_11627</name>
</gene>
<reference evidence="1" key="2">
    <citation type="journal article" date="2014" name="ISME J.">
        <title>Microbial stratification in low pH oxic and suboxic macroscopic growths along an acid mine drainage.</title>
        <authorList>
            <person name="Mendez-Garcia C."/>
            <person name="Mesa V."/>
            <person name="Sprenger R.R."/>
            <person name="Richter M."/>
            <person name="Diez M.S."/>
            <person name="Solano J."/>
            <person name="Bargiela R."/>
            <person name="Golyshina O.V."/>
            <person name="Manteca A."/>
            <person name="Ramos J.L."/>
            <person name="Gallego J.R."/>
            <person name="Llorente I."/>
            <person name="Martins Dos Santos V.A."/>
            <person name="Jensen O.N."/>
            <person name="Pelaez A.I."/>
            <person name="Sanchez J."/>
            <person name="Ferrer M."/>
        </authorList>
    </citation>
    <scope>NUCLEOTIDE SEQUENCE</scope>
</reference>
<evidence type="ECO:0000313" key="1">
    <source>
        <dbReference type="EMBL" id="EQD38076.1"/>
    </source>
</evidence>
<reference evidence="1" key="1">
    <citation type="submission" date="2013-08" db="EMBL/GenBank/DDBJ databases">
        <authorList>
            <person name="Mendez C."/>
            <person name="Richter M."/>
            <person name="Ferrer M."/>
            <person name="Sanchez J."/>
        </authorList>
    </citation>
    <scope>NUCLEOTIDE SEQUENCE</scope>
</reference>
<accession>T0YRE9</accession>
<dbReference type="EMBL" id="AUZZ01008398">
    <property type="protein sequence ID" value="EQD38076.1"/>
    <property type="molecule type" value="Genomic_DNA"/>
</dbReference>
<comment type="caution">
    <text evidence="1">The sequence shown here is derived from an EMBL/GenBank/DDBJ whole genome shotgun (WGS) entry which is preliminary data.</text>
</comment>
<name>T0YRE9_9ZZZZ</name>
<dbReference type="Gene3D" id="3.40.50.1820">
    <property type="entry name" value="alpha/beta hydrolase"/>
    <property type="match status" value="1"/>
</dbReference>
<organism evidence="1">
    <name type="scientific">mine drainage metagenome</name>
    <dbReference type="NCBI Taxonomy" id="410659"/>
    <lineage>
        <taxon>unclassified sequences</taxon>
        <taxon>metagenomes</taxon>
        <taxon>ecological metagenomes</taxon>
    </lineage>
</organism>
<proteinExistence type="predicted"/>
<protein>
    <recommendedName>
        <fullName evidence="2">Peptidase S9 prolyl oligopeptidase catalytic domain-containing protein</fullName>
    </recommendedName>
</protein>
<feature type="non-terminal residue" evidence="1">
    <location>
        <position position="106"/>
    </location>
</feature>